<dbReference type="InterPro" id="IPR003782">
    <property type="entry name" value="SCO1/SenC"/>
</dbReference>
<keyword evidence="5" id="KW-0732">Signal</keyword>
<name>A0A157NCK2_9BORD</name>
<keyword evidence="3" id="KW-0479">Metal-binding</keyword>
<dbReference type="InterPro" id="IPR013766">
    <property type="entry name" value="Thioredoxin_domain"/>
</dbReference>
<dbReference type="Gene3D" id="3.40.30.10">
    <property type="entry name" value="Glutaredoxin"/>
    <property type="match status" value="1"/>
</dbReference>
<reference evidence="7 8" key="1">
    <citation type="submission" date="2016-03" db="EMBL/GenBank/DDBJ databases">
        <authorList>
            <consortium name="Pathogen Informatics"/>
        </authorList>
    </citation>
    <scope>NUCLEOTIDE SEQUENCE [LARGE SCALE GENOMIC DNA]</scope>
    <source>
        <strain evidence="7 8">NCTC13364</strain>
    </source>
</reference>
<evidence type="ECO:0000256" key="2">
    <source>
        <dbReference type="ARBA" id="ARBA00023008"/>
    </source>
</evidence>
<accession>A0A157NCK2</accession>
<feature type="domain" description="Thioredoxin" evidence="6">
    <location>
        <begin position="24"/>
        <end position="198"/>
    </location>
</feature>
<dbReference type="CDD" id="cd02968">
    <property type="entry name" value="SCO"/>
    <property type="match status" value="1"/>
</dbReference>
<evidence type="ECO:0000256" key="4">
    <source>
        <dbReference type="PIRSR" id="PIRSR603782-2"/>
    </source>
</evidence>
<dbReference type="GO" id="GO:0046872">
    <property type="term" value="F:metal ion binding"/>
    <property type="evidence" value="ECO:0007669"/>
    <property type="project" value="UniProtKB-KW"/>
</dbReference>
<feature type="chain" id="PRO_5007614483" evidence="5">
    <location>
        <begin position="25"/>
        <end position="198"/>
    </location>
</feature>
<dbReference type="SUPFAM" id="SSF52833">
    <property type="entry name" value="Thioredoxin-like"/>
    <property type="match status" value="1"/>
</dbReference>
<dbReference type="RefSeq" id="WP_066410453.1">
    <property type="nucleotide sequence ID" value="NZ_FKBS01000014.1"/>
</dbReference>
<proteinExistence type="inferred from homology"/>
<keyword evidence="4" id="KW-1015">Disulfide bond</keyword>
<evidence type="ECO:0000256" key="1">
    <source>
        <dbReference type="ARBA" id="ARBA00010996"/>
    </source>
</evidence>
<dbReference type="Pfam" id="PF02630">
    <property type="entry name" value="SCO1-SenC"/>
    <property type="match status" value="1"/>
</dbReference>
<dbReference type="PROSITE" id="PS51352">
    <property type="entry name" value="THIOREDOXIN_2"/>
    <property type="match status" value="1"/>
</dbReference>
<protein>
    <submittedName>
        <fullName evidence="7">Electron transport protein</fullName>
    </submittedName>
</protein>
<keyword evidence="2 3" id="KW-0186">Copper</keyword>
<feature type="binding site" evidence="3">
    <location>
        <position position="76"/>
    </location>
    <ligand>
        <name>Cu cation</name>
        <dbReference type="ChEBI" id="CHEBI:23378"/>
    </ligand>
</feature>
<comment type="similarity">
    <text evidence="1">Belongs to the SCO1/2 family.</text>
</comment>
<dbReference type="AlphaFoldDB" id="A0A157NCK2"/>
<dbReference type="InterPro" id="IPR006311">
    <property type="entry name" value="TAT_signal"/>
</dbReference>
<evidence type="ECO:0000313" key="7">
    <source>
        <dbReference type="EMBL" id="SAI19062.1"/>
    </source>
</evidence>
<dbReference type="FunFam" id="3.40.30.10:FF:000013">
    <property type="entry name" value="Blast:Protein SCO1 homolog, mitochondrial"/>
    <property type="match status" value="1"/>
</dbReference>
<gene>
    <name evidence="7" type="primary">ypmQ</name>
    <name evidence="7" type="ORF">SAMEA1982600_01559</name>
</gene>
<evidence type="ECO:0000256" key="5">
    <source>
        <dbReference type="SAM" id="SignalP"/>
    </source>
</evidence>
<feature type="binding site" evidence="3">
    <location>
        <position position="164"/>
    </location>
    <ligand>
        <name>Cu cation</name>
        <dbReference type="ChEBI" id="CHEBI:23378"/>
    </ligand>
</feature>
<feature type="binding site" evidence="3">
    <location>
        <position position="80"/>
    </location>
    <ligand>
        <name>Cu cation</name>
        <dbReference type="ChEBI" id="CHEBI:23378"/>
    </ligand>
</feature>
<evidence type="ECO:0000313" key="8">
    <source>
        <dbReference type="Proteomes" id="UP000077037"/>
    </source>
</evidence>
<feature type="disulfide bond" description="Redox-active" evidence="4">
    <location>
        <begin position="76"/>
        <end position="80"/>
    </location>
</feature>
<dbReference type="PANTHER" id="PTHR12151:SF25">
    <property type="entry name" value="LINALOOL DEHYDRATASE_ISOMERASE DOMAIN-CONTAINING PROTEIN"/>
    <property type="match status" value="1"/>
</dbReference>
<feature type="signal peptide" evidence="5">
    <location>
        <begin position="1"/>
        <end position="24"/>
    </location>
</feature>
<dbReference type="Proteomes" id="UP000077037">
    <property type="component" value="Unassembled WGS sequence"/>
</dbReference>
<evidence type="ECO:0000256" key="3">
    <source>
        <dbReference type="PIRSR" id="PIRSR603782-1"/>
    </source>
</evidence>
<dbReference type="EMBL" id="FKBS01000014">
    <property type="protein sequence ID" value="SAI19062.1"/>
    <property type="molecule type" value="Genomic_DNA"/>
</dbReference>
<dbReference type="OrthoDB" id="9790194at2"/>
<dbReference type="PROSITE" id="PS51318">
    <property type="entry name" value="TAT"/>
    <property type="match status" value="1"/>
</dbReference>
<dbReference type="PROSITE" id="PS51257">
    <property type="entry name" value="PROKAR_LIPOPROTEIN"/>
    <property type="match status" value="1"/>
</dbReference>
<dbReference type="InterPro" id="IPR036249">
    <property type="entry name" value="Thioredoxin-like_sf"/>
</dbReference>
<evidence type="ECO:0000259" key="6">
    <source>
        <dbReference type="PROSITE" id="PS51352"/>
    </source>
</evidence>
<sequence length="198" mass="21316">MFASAARRRLLQACAAGAVAIALAACGESKPSFKGSDITGTNLGKDLALTDHNGTARTLNDFDGKVKVVFFGFTQCPDVCPTSLVELADVMKRLGPDADRVQVLLITVDPERDTPEILKQYVTSFDPRFLALTGNAEQIRKAAASFKAYYAKVPRKDGDYTMDHTAAFYLIDGKGDARVLANNNIGAEALAHDIKALF</sequence>
<dbReference type="PANTHER" id="PTHR12151">
    <property type="entry name" value="ELECTRON TRANSPORT PROTIN SCO1/SENC FAMILY MEMBER"/>
    <property type="match status" value="1"/>
</dbReference>
<organism evidence="7 8">
    <name type="scientific">Bordetella ansorpii</name>
    <dbReference type="NCBI Taxonomy" id="288768"/>
    <lineage>
        <taxon>Bacteria</taxon>
        <taxon>Pseudomonadati</taxon>
        <taxon>Pseudomonadota</taxon>
        <taxon>Betaproteobacteria</taxon>
        <taxon>Burkholderiales</taxon>
        <taxon>Alcaligenaceae</taxon>
        <taxon>Bordetella</taxon>
    </lineage>
</organism>